<reference evidence="2" key="1">
    <citation type="submission" date="2021-02" db="EMBL/GenBank/DDBJ databases">
        <authorList>
            <person name="Dougan E. K."/>
            <person name="Rhodes N."/>
            <person name="Thang M."/>
            <person name="Chan C."/>
        </authorList>
    </citation>
    <scope>NUCLEOTIDE SEQUENCE</scope>
</reference>
<evidence type="ECO:0000313" key="2">
    <source>
        <dbReference type="EMBL" id="CAE7527987.1"/>
    </source>
</evidence>
<evidence type="ECO:0000256" key="1">
    <source>
        <dbReference type="SAM" id="MobiDB-lite"/>
    </source>
</evidence>
<gene>
    <name evidence="2" type="ORF">SNEC2469_LOCUS15139</name>
</gene>
<comment type="caution">
    <text evidence="2">The sequence shown here is derived from an EMBL/GenBank/DDBJ whole genome shotgun (WGS) entry which is preliminary data.</text>
</comment>
<organism evidence="2 3">
    <name type="scientific">Symbiodinium necroappetens</name>
    <dbReference type="NCBI Taxonomy" id="1628268"/>
    <lineage>
        <taxon>Eukaryota</taxon>
        <taxon>Sar</taxon>
        <taxon>Alveolata</taxon>
        <taxon>Dinophyceae</taxon>
        <taxon>Suessiales</taxon>
        <taxon>Symbiodiniaceae</taxon>
        <taxon>Symbiodinium</taxon>
    </lineage>
</organism>
<dbReference type="SUPFAM" id="SSF54001">
    <property type="entry name" value="Cysteine proteinases"/>
    <property type="match status" value="1"/>
</dbReference>
<dbReference type="EMBL" id="CAJNJA010024544">
    <property type="protein sequence ID" value="CAE7527987.1"/>
    <property type="molecule type" value="Genomic_DNA"/>
</dbReference>
<sequence>MARERRSSLQDELAKEEFAEELAAAPGEATKHVSMGMCLRVKSMVAEGMQEPDMLRVIADEEGRNLPILPEGAAAQVDIQAAVARALTVSPDQLGARGVELRILSSRMPVNGALSATFPSPCSFCGSVAKKASDHCVKCSALFQLLAHLSLVRGGWQGPGAQRGPSLKQWQVSATYKQFKPELTPIGRFLSFKGRGEQQETGEPLAAVESPPTKQHPRSADSYERLAQSRGPGGAVVSLAVEGSDWVGRVALANSNNLCYLNAAFLSLLHCSDFVIRTEHRGVQALRRSHSRGLLLTSQLQIRSILGSWSFDGPQHDVAEFAAVLLRGLGSLPLLMPPPAQECMLQARIPFFGDGLQVVWLRYKVLAVAEHHGTDDGVAAVVTPLDRGRAELSYLFWAARAQEGEEMPDASMLDGEQEWNFYTKYWPSGPGMPEDRDVVVAMEKALRAMVDRSVRGDDHADDGGDWSLRKEVQDLKYAVSLMQALILRHEDASILARIESSFLIHLKLNVPASVVPMLFTSAVAWRNIKAEEPQRLDRPMRCALLVCLFAELKERMTKVVQEPERMEEMAKMGWLAVGSPVVWHFMRWDVAKQQQVVDTSNPPLSQAEILELIGRLIVFLIPWKFATARFHPTRPMTQVMTGQNLVFLLQTGQHGESSAEMRDGLRQICHSSVLHLLAAQLKEDKHARSALANAIADYLTKNAATR</sequence>
<dbReference type="OrthoDB" id="408967at2759"/>
<dbReference type="AlphaFoldDB" id="A0A812TBD7"/>
<evidence type="ECO:0000313" key="3">
    <source>
        <dbReference type="Proteomes" id="UP000601435"/>
    </source>
</evidence>
<proteinExistence type="predicted"/>
<protein>
    <recommendedName>
        <fullName evidence="4">USP domain-containing protein</fullName>
    </recommendedName>
</protein>
<keyword evidence="3" id="KW-1185">Reference proteome</keyword>
<evidence type="ECO:0008006" key="4">
    <source>
        <dbReference type="Google" id="ProtNLM"/>
    </source>
</evidence>
<dbReference type="InterPro" id="IPR038765">
    <property type="entry name" value="Papain-like_cys_pep_sf"/>
</dbReference>
<name>A0A812TBD7_9DINO</name>
<accession>A0A812TBD7</accession>
<dbReference type="Proteomes" id="UP000601435">
    <property type="component" value="Unassembled WGS sequence"/>
</dbReference>
<feature type="region of interest" description="Disordered" evidence="1">
    <location>
        <begin position="200"/>
        <end position="225"/>
    </location>
</feature>